<organism evidence="1 2">
    <name type="scientific">Brevundimonas nasdae</name>
    <dbReference type="NCBI Taxonomy" id="172043"/>
    <lineage>
        <taxon>Bacteria</taxon>
        <taxon>Pseudomonadati</taxon>
        <taxon>Pseudomonadota</taxon>
        <taxon>Alphaproteobacteria</taxon>
        <taxon>Caulobacterales</taxon>
        <taxon>Caulobacteraceae</taxon>
        <taxon>Brevundimonas</taxon>
    </lineage>
</organism>
<keyword evidence="2" id="KW-1185">Reference proteome</keyword>
<evidence type="ECO:0000313" key="2">
    <source>
        <dbReference type="Proteomes" id="UP001302493"/>
    </source>
</evidence>
<protein>
    <submittedName>
        <fullName evidence="1">Uncharacterized protein</fullName>
    </submittedName>
</protein>
<reference evidence="1" key="1">
    <citation type="submission" date="2023-03" db="EMBL/GenBank/DDBJ databases">
        <title>Genome sequence of Brevundimonas nasdae SJTX8.</title>
        <authorList>
            <person name="Liang R."/>
        </authorList>
    </citation>
    <scope>NUCLEOTIDE SEQUENCE</scope>
    <source>
        <strain evidence="1">X8</strain>
    </source>
</reference>
<evidence type="ECO:0000313" key="1">
    <source>
        <dbReference type="EMBL" id="WOB77236.1"/>
    </source>
</evidence>
<proteinExistence type="predicted"/>
<dbReference type="Proteomes" id="UP001302493">
    <property type="component" value="Chromosome"/>
</dbReference>
<dbReference type="EMBL" id="CP119180">
    <property type="protein sequence ID" value="WOB77236.1"/>
    <property type="molecule type" value="Genomic_DNA"/>
</dbReference>
<name>A0ACD4VJM0_9CAUL</name>
<gene>
    <name evidence="1" type="ORF">PZA08_07715</name>
</gene>
<accession>A0ACD4VJM0</accession>
<sequence length="77" mass="7532">MSLSLTVSLALLLVSTSAVGVISALNGRQSSRVGALGVSLAAAALALIVAGVDLGGRLGKDAAERDNRSAITKSVGI</sequence>